<dbReference type="GO" id="GO:0005524">
    <property type="term" value="F:ATP binding"/>
    <property type="evidence" value="ECO:0007669"/>
    <property type="project" value="UniProtKB-UniRule"/>
</dbReference>
<evidence type="ECO:0000256" key="2">
    <source>
        <dbReference type="ARBA" id="ARBA00004170"/>
    </source>
</evidence>
<dbReference type="SUPFAM" id="SSF52943">
    <property type="entry name" value="ATP synthase (F1-ATPase), gamma subunit"/>
    <property type="match status" value="1"/>
</dbReference>
<evidence type="ECO:0000256" key="6">
    <source>
        <dbReference type="ARBA" id="ARBA00023065"/>
    </source>
</evidence>
<dbReference type="PANTHER" id="PTHR11693:SF22">
    <property type="entry name" value="ATP SYNTHASE SUBUNIT GAMMA, MITOCHONDRIAL"/>
    <property type="match status" value="1"/>
</dbReference>
<sequence length="289" mass="33125">MATLREIRKRIGSIKSTQQITKAMKMVAAAKLRKAQENIVALRPYAYRMRDVIGHLTALSEKTSEIPLMQHRPVEQVLIVSVTSDRGLCGGFNSNIIRQTSHRIEEYKEKEVELYAVGRKAQEFFSRRNVPIKQDRINFFNHLAFEHAVQISKDLISYFTSGAYDRIEIVYNEFKSAVQQNVIVEPFLPFVPDPEMAEDKTQVDFIYEPDKETILNVLIPKHLNTQIWRILLESYAAEQGARMTAMENATENAEELVDNLTIYYNRTRQAAITKEIAEIVGGAEALKES</sequence>
<keyword evidence="4 10" id="KW-0813">Transport</keyword>
<dbReference type="GO" id="GO:0042777">
    <property type="term" value="P:proton motive force-driven plasma membrane ATP synthesis"/>
    <property type="evidence" value="ECO:0007669"/>
    <property type="project" value="UniProtKB-UniRule"/>
</dbReference>
<dbReference type="InterPro" id="IPR023632">
    <property type="entry name" value="ATP_synth_F1_gsu_CS"/>
</dbReference>
<dbReference type="CDD" id="cd12151">
    <property type="entry name" value="F1-ATPase_gamma"/>
    <property type="match status" value="1"/>
</dbReference>
<keyword evidence="7 10" id="KW-0472">Membrane</keyword>
<keyword evidence="9 10" id="KW-0066">ATP synthesis</keyword>
<organism evidence="11">
    <name type="scientific">Caldithrix abyssi</name>
    <dbReference type="NCBI Taxonomy" id="187145"/>
    <lineage>
        <taxon>Bacteria</taxon>
        <taxon>Pseudomonadati</taxon>
        <taxon>Calditrichota</taxon>
        <taxon>Calditrichia</taxon>
        <taxon>Calditrichales</taxon>
        <taxon>Calditrichaceae</taxon>
        <taxon>Caldithrix</taxon>
    </lineage>
</organism>
<comment type="subunit">
    <text evidence="10">F-type ATPases have 2 components, CF(1) - the catalytic core - and CF(0) - the membrane proton channel. CF(1) has five subunits: alpha(3), beta(3), gamma(1), delta(1), epsilon(1). CF(0) has three main subunits: a, b and c.</text>
</comment>
<dbReference type="PROSITE" id="PS00153">
    <property type="entry name" value="ATPASE_GAMMA"/>
    <property type="match status" value="1"/>
</dbReference>
<accession>A0A7V4U2L3</accession>
<evidence type="ECO:0000256" key="10">
    <source>
        <dbReference type="HAMAP-Rule" id="MF_00815"/>
    </source>
</evidence>
<dbReference type="GO" id="GO:0045259">
    <property type="term" value="C:proton-transporting ATP synthase complex"/>
    <property type="evidence" value="ECO:0007669"/>
    <property type="project" value="UniProtKB-KW"/>
</dbReference>
<keyword evidence="8 10" id="KW-0139">CF(1)</keyword>
<reference evidence="11" key="1">
    <citation type="journal article" date="2020" name="mSystems">
        <title>Genome- and Community-Level Interaction Insights into Carbon Utilization and Element Cycling Functions of Hydrothermarchaeota in Hydrothermal Sediment.</title>
        <authorList>
            <person name="Zhou Z."/>
            <person name="Liu Y."/>
            <person name="Xu W."/>
            <person name="Pan J."/>
            <person name="Luo Z.H."/>
            <person name="Li M."/>
        </authorList>
    </citation>
    <scope>NUCLEOTIDE SEQUENCE [LARGE SCALE GENOMIC DNA]</scope>
    <source>
        <strain evidence="11">HyVt-577</strain>
    </source>
</reference>
<comment type="caution">
    <text evidence="11">The sequence shown here is derived from an EMBL/GenBank/DDBJ whole genome shotgun (WGS) entry which is preliminary data.</text>
</comment>
<name>A0A7V4U2L3_CALAY</name>
<protein>
    <recommendedName>
        <fullName evidence="10">ATP synthase gamma chain</fullName>
    </recommendedName>
    <alternativeName>
        <fullName evidence="10">ATP synthase F1 sector gamma subunit</fullName>
    </alternativeName>
    <alternativeName>
        <fullName evidence="10">F-ATPase gamma subunit</fullName>
    </alternativeName>
</protein>
<dbReference type="AlphaFoldDB" id="A0A7V4U2L3"/>
<dbReference type="Proteomes" id="UP000885779">
    <property type="component" value="Unassembled WGS sequence"/>
</dbReference>
<comment type="similarity">
    <text evidence="3 10">Belongs to the ATPase gamma chain family.</text>
</comment>
<evidence type="ECO:0000256" key="5">
    <source>
        <dbReference type="ARBA" id="ARBA00022781"/>
    </source>
</evidence>
<comment type="subcellular location">
    <subcellularLocation>
        <location evidence="10">Cell membrane</location>
        <topology evidence="10">Peripheral membrane protein</topology>
    </subcellularLocation>
    <subcellularLocation>
        <location evidence="2">Membrane</location>
        <topology evidence="2">Peripheral membrane protein</topology>
    </subcellularLocation>
</comment>
<evidence type="ECO:0000256" key="3">
    <source>
        <dbReference type="ARBA" id="ARBA00007681"/>
    </source>
</evidence>
<evidence type="ECO:0000256" key="8">
    <source>
        <dbReference type="ARBA" id="ARBA00023196"/>
    </source>
</evidence>
<dbReference type="InterPro" id="IPR035968">
    <property type="entry name" value="ATP_synth_F1_ATPase_gsu"/>
</dbReference>
<dbReference type="PANTHER" id="PTHR11693">
    <property type="entry name" value="ATP SYNTHASE GAMMA CHAIN"/>
    <property type="match status" value="1"/>
</dbReference>
<comment type="function">
    <text evidence="1 10">Produces ATP from ADP in the presence of a proton gradient across the membrane. The gamma chain is believed to be important in regulating ATPase activity and the flow of protons through the CF(0) complex.</text>
</comment>
<keyword evidence="6 10" id="KW-0406">Ion transport</keyword>
<evidence type="ECO:0000313" key="11">
    <source>
        <dbReference type="EMBL" id="HGY56856.1"/>
    </source>
</evidence>
<dbReference type="GO" id="GO:0046933">
    <property type="term" value="F:proton-transporting ATP synthase activity, rotational mechanism"/>
    <property type="evidence" value="ECO:0007669"/>
    <property type="project" value="UniProtKB-UniRule"/>
</dbReference>
<dbReference type="Pfam" id="PF00231">
    <property type="entry name" value="ATP-synt"/>
    <property type="match status" value="1"/>
</dbReference>
<dbReference type="InterPro" id="IPR000131">
    <property type="entry name" value="ATP_synth_F1_gsu"/>
</dbReference>
<evidence type="ECO:0000256" key="4">
    <source>
        <dbReference type="ARBA" id="ARBA00022448"/>
    </source>
</evidence>
<dbReference type="GO" id="GO:0005886">
    <property type="term" value="C:plasma membrane"/>
    <property type="evidence" value="ECO:0007669"/>
    <property type="project" value="UniProtKB-SubCell"/>
</dbReference>
<keyword evidence="10" id="KW-1003">Cell membrane</keyword>
<dbReference type="Gene3D" id="1.10.287.80">
    <property type="entry name" value="ATP synthase, gamma subunit, helix hairpin domain"/>
    <property type="match status" value="1"/>
</dbReference>
<evidence type="ECO:0000256" key="9">
    <source>
        <dbReference type="ARBA" id="ARBA00023310"/>
    </source>
</evidence>
<dbReference type="PRINTS" id="PR00126">
    <property type="entry name" value="ATPASEGAMMA"/>
</dbReference>
<evidence type="ECO:0000256" key="7">
    <source>
        <dbReference type="ARBA" id="ARBA00023136"/>
    </source>
</evidence>
<evidence type="ECO:0000256" key="1">
    <source>
        <dbReference type="ARBA" id="ARBA00003456"/>
    </source>
</evidence>
<dbReference type="Gene3D" id="3.40.1380.10">
    <property type="match status" value="1"/>
</dbReference>
<gene>
    <name evidence="10 11" type="primary">atpG</name>
    <name evidence="11" type="ORF">ENK44_14205</name>
</gene>
<dbReference type="EMBL" id="DRQG01000133">
    <property type="protein sequence ID" value="HGY56856.1"/>
    <property type="molecule type" value="Genomic_DNA"/>
</dbReference>
<keyword evidence="5 10" id="KW-0375">Hydrogen ion transport</keyword>
<proteinExistence type="inferred from homology"/>
<dbReference type="NCBIfam" id="TIGR01146">
    <property type="entry name" value="ATPsyn_F1gamma"/>
    <property type="match status" value="1"/>
</dbReference>
<dbReference type="HAMAP" id="MF_00815">
    <property type="entry name" value="ATP_synth_gamma_bact"/>
    <property type="match status" value="1"/>
</dbReference>